<dbReference type="Proteomes" id="UP000541444">
    <property type="component" value="Unassembled WGS sequence"/>
</dbReference>
<evidence type="ECO:0000313" key="2">
    <source>
        <dbReference type="EMBL" id="KAF6155148.1"/>
    </source>
</evidence>
<proteinExistence type="predicted"/>
<feature type="region of interest" description="Disordered" evidence="1">
    <location>
        <begin position="73"/>
        <end position="100"/>
    </location>
</feature>
<dbReference type="AlphaFoldDB" id="A0A7J7MK95"/>
<keyword evidence="3" id="KW-1185">Reference proteome</keyword>
<organism evidence="2 3">
    <name type="scientific">Kingdonia uniflora</name>
    <dbReference type="NCBI Taxonomy" id="39325"/>
    <lineage>
        <taxon>Eukaryota</taxon>
        <taxon>Viridiplantae</taxon>
        <taxon>Streptophyta</taxon>
        <taxon>Embryophyta</taxon>
        <taxon>Tracheophyta</taxon>
        <taxon>Spermatophyta</taxon>
        <taxon>Magnoliopsida</taxon>
        <taxon>Ranunculales</taxon>
        <taxon>Circaeasteraceae</taxon>
        <taxon>Kingdonia</taxon>
    </lineage>
</organism>
<dbReference type="EMBL" id="JACGCM010001428">
    <property type="protein sequence ID" value="KAF6155148.1"/>
    <property type="molecule type" value="Genomic_DNA"/>
</dbReference>
<sequence>KNRNYKHIDEVSYNLETCALDKNYTRWVFYGEDYEEQSDDDDGEGVPFDGLHNMFEDLQAPMHNDNLARHVEHGESEGNNASNATEGEGGSNNSGENINPFDKLLSEARQPLYPGCKFSKLDYLIINRWSNKSFTMILQLIKAALPEGETLPKSHYEAKALM</sequence>
<accession>A0A7J7MK95</accession>
<feature type="non-terminal residue" evidence="2">
    <location>
        <position position="1"/>
    </location>
</feature>
<reference evidence="2 3" key="1">
    <citation type="journal article" date="2020" name="IScience">
        <title>Genome Sequencing of the Endangered Kingdonia uniflora (Circaeasteraceae, Ranunculales) Reveals Potential Mechanisms of Evolutionary Specialization.</title>
        <authorList>
            <person name="Sun Y."/>
            <person name="Deng T."/>
            <person name="Zhang A."/>
            <person name="Moore M.J."/>
            <person name="Landis J.B."/>
            <person name="Lin N."/>
            <person name="Zhang H."/>
            <person name="Zhang X."/>
            <person name="Huang J."/>
            <person name="Zhang X."/>
            <person name="Sun H."/>
            <person name="Wang H."/>
        </authorList>
    </citation>
    <scope>NUCLEOTIDE SEQUENCE [LARGE SCALE GENOMIC DNA]</scope>
    <source>
        <strain evidence="2">TB1705</strain>
        <tissue evidence="2">Leaf</tissue>
    </source>
</reference>
<gene>
    <name evidence="2" type="ORF">GIB67_019674</name>
</gene>
<name>A0A7J7MK95_9MAGN</name>
<comment type="caution">
    <text evidence="2">The sequence shown here is derived from an EMBL/GenBank/DDBJ whole genome shotgun (WGS) entry which is preliminary data.</text>
</comment>
<evidence type="ECO:0000256" key="1">
    <source>
        <dbReference type="SAM" id="MobiDB-lite"/>
    </source>
</evidence>
<protein>
    <submittedName>
        <fullName evidence="2">Uncharacterized protein</fullName>
    </submittedName>
</protein>
<dbReference type="OrthoDB" id="1932595at2759"/>
<evidence type="ECO:0000313" key="3">
    <source>
        <dbReference type="Proteomes" id="UP000541444"/>
    </source>
</evidence>
<feature type="non-terminal residue" evidence="2">
    <location>
        <position position="162"/>
    </location>
</feature>